<name>A0A3P7PFD6_DIBLA</name>
<dbReference type="Proteomes" id="UP000281553">
    <property type="component" value="Unassembled WGS sequence"/>
</dbReference>
<sequence length="86" mass="9306">MSAPMCMMSPHHIMMGFPSNLCNYNCSVPMIPNMHMQPPMPPEVARYLSSAGLSVLPTHPPVMFPPPPPLAPTTTTKPPPASRQLA</sequence>
<organism evidence="2 3">
    <name type="scientific">Dibothriocephalus latus</name>
    <name type="common">Fish tapeworm</name>
    <name type="synonym">Diphyllobothrium latum</name>
    <dbReference type="NCBI Taxonomy" id="60516"/>
    <lineage>
        <taxon>Eukaryota</taxon>
        <taxon>Metazoa</taxon>
        <taxon>Spiralia</taxon>
        <taxon>Lophotrochozoa</taxon>
        <taxon>Platyhelminthes</taxon>
        <taxon>Cestoda</taxon>
        <taxon>Eucestoda</taxon>
        <taxon>Diphyllobothriidea</taxon>
        <taxon>Diphyllobothriidae</taxon>
        <taxon>Dibothriocephalus</taxon>
    </lineage>
</organism>
<evidence type="ECO:0000313" key="2">
    <source>
        <dbReference type="EMBL" id="VDN18779.1"/>
    </source>
</evidence>
<feature type="region of interest" description="Disordered" evidence="1">
    <location>
        <begin position="62"/>
        <end position="86"/>
    </location>
</feature>
<evidence type="ECO:0000256" key="1">
    <source>
        <dbReference type="SAM" id="MobiDB-lite"/>
    </source>
</evidence>
<accession>A0A3P7PFD6</accession>
<dbReference type="AlphaFoldDB" id="A0A3P7PFD6"/>
<dbReference type="EMBL" id="UYRU01069495">
    <property type="protein sequence ID" value="VDN18779.1"/>
    <property type="molecule type" value="Genomic_DNA"/>
</dbReference>
<feature type="non-terminal residue" evidence="2">
    <location>
        <position position="86"/>
    </location>
</feature>
<keyword evidence="3" id="KW-1185">Reference proteome</keyword>
<reference evidence="2 3" key="1">
    <citation type="submission" date="2018-11" db="EMBL/GenBank/DDBJ databases">
        <authorList>
            <consortium name="Pathogen Informatics"/>
        </authorList>
    </citation>
    <scope>NUCLEOTIDE SEQUENCE [LARGE SCALE GENOMIC DNA]</scope>
</reference>
<proteinExistence type="predicted"/>
<protein>
    <submittedName>
        <fullName evidence="2">Uncharacterized protein</fullName>
    </submittedName>
</protein>
<evidence type="ECO:0000313" key="3">
    <source>
        <dbReference type="Proteomes" id="UP000281553"/>
    </source>
</evidence>
<gene>
    <name evidence="2" type="ORF">DILT_LOCUS13265</name>
</gene>